<comment type="caution">
    <text evidence="14">The sequence shown here is derived from an EMBL/GenBank/DDBJ whole genome shotgun (WGS) entry which is preliminary data.</text>
</comment>
<dbReference type="InterPro" id="IPR023827">
    <property type="entry name" value="Peptidase_S8_Asp-AS"/>
</dbReference>
<dbReference type="InterPro" id="IPR010259">
    <property type="entry name" value="S8pro/Inhibitor_I9"/>
</dbReference>
<accession>A0ABT9V038</accession>
<evidence type="ECO:0000256" key="6">
    <source>
        <dbReference type="ARBA" id="ARBA00022801"/>
    </source>
</evidence>
<dbReference type="SUPFAM" id="SSF52743">
    <property type="entry name" value="Subtilisin-like"/>
    <property type="match status" value="1"/>
</dbReference>
<dbReference type="InterPro" id="IPR015500">
    <property type="entry name" value="Peptidase_S8_subtilisin-rel"/>
</dbReference>
<dbReference type="PANTHER" id="PTHR43806">
    <property type="entry name" value="PEPTIDASE S8"/>
    <property type="match status" value="1"/>
</dbReference>
<keyword evidence="3" id="KW-0964">Secreted</keyword>
<gene>
    <name evidence="14" type="ORF">J2S07_000614</name>
</gene>
<evidence type="ECO:0000313" key="14">
    <source>
        <dbReference type="EMBL" id="MDQ0154310.1"/>
    </source>
</evidence>
<dbReference type="EC" id="3.4.21.-" evidence="14"/>
<dbReference type="PROSITE" id="PS00137">
    <property type="entry name" value="SUBTILASE_HIS"/>
    <property type="match status" value="1"/>
</dbReference>
<evidence type="ECO:0000313" key="15">
    <source>
        <dbReference type="Proteomes" id="UP001231362"/>
    </source>
</evidence>
<feature type="domain" description="PA" evidence="12">
    <location>
        <begin position="340"/>
        <end position="405"/>
    </location>
</feature>
<dbReference type="RefSeq" id="WP_307148919.1">
    <property type="nucleotide sequence ID" value="NZ_JAUSTU010000002.1"/>
</dbReference>
<comment type="similarity">
    <text evidence="1 8 9">Belongs to the peptidase S8 family.</text>
</comment>
<evidence type="ECO:0000256" key="4">
    <source>
        <dbReference type="ARBA" id="ARBA00022670"/>
    </source>
</evidence>
<dbReference type="InterPro" id="IPR050131">
    <property type="entry name" value="Peptidase_S8_subtilisin-like"/>
</dbReference>
<dbReference type="Pfam" id="PF05922">
    <property type="entry name" value="Inhibitor_I9"/>
    <property type="match status" value="1"/>
</dbReference>
<keyword evidence="7 8" id="KW-0720">Serine protease</keyword>
<protein>
    <submittedName>
        <fullName evidence="14">Minor extracellular serine protease Vpr</fullName>
        <ecNumber evidence="14">3.4.21.-</ecNumber>
    </submittedName>
</protein>
<dbReference type="PROSITE" id="PS51892">
    <property type="entry name" value="SUBTILASE"/>
    <property type="match status" value="1"/>
</dbReference>
<keyword evidence="15" id="KW-1185">Reference proteome</keyword>
<evidence type="ECO:0000259" key="13">
    <source>
        <dbReference type="Pfam" id="PF05922"/>
    </source>
</evidence>
<evidence type="ECO:0000256" key="2">
    <source>
        <dbReference type="ARBA" id="ARBA00022512"/>
    </source>
</evidence>
<evidence type="ECO:0000256" key="9">
    <source>
        <dbReference type="RuleBase" id="RU003355"/>
    </source>
</evidence>
<name>A0ABT9V038_9BACL</name>
<evidence type="ECO:0000256" key="1">
    <source>
        <dbReference type="ARBA" id="ARBA00011073"/>
    </source>
</evidence>
<dbReference type="EMBL" id="JAUSTU010000002">
    <property type="protein sequence ID" value="MDQ0154310.1"/>
    <property type="molecule type" value="Genomic_DNA"/>
</dbReference>
<proteinExistence type="inferred from homology"/>
<feature type="chain" id="PRO_5046864128" evidence="10">
    <location>
        <begin position="20"/>
        <end position="737"/>
    </location>
</feature>
<dbReference type="CDD" id="cd07474">
    <property type="entry name" value="Peptidases_S8_subtilisin_Vpr-like"/>
    <property type="match status" value="1"/>
</dbReference>
<organism evidence="14 15">
    <name type="scientific">Anoxybacillus andreesenii</name>
    <dbReference type="NCBI Taxonomy" id="1325932"/>
    <lineage>
        <taxon>Bacteria</taxon>
        <taxon>Bacillati</taxon>
        <taxon>Bacillota</taxon>
        <taxon>Bacilli</taxon>
        <taxon>Bacillales</taxon>
        <taxon>Anoxybacillaceae</taxon>
        <taxon>Anoxybacillus</taxon>
    </lineage>
</organism>
<evidence type="ECO:0000256" key="10">
    <source>
        <dbReference type="SAM" id="SignalP"/>
    </source>
</evidence>
<dbReference type="PANTHER" id="PTHR43806:SF65">
    <property type="entry name" value="SERINE PROTEASE APRX"/>
    <property type="match status" value="1"/>
</dbReference>
<dbReference type="InterPro" id="IPR003137">
    <property type="entry name" value="PA_domain"/>
</dbReference>
<feature type="signal peptide" evidence="10">
    <location>
        <begin position="1"/>
        <end position="19"/>
    </location>
</feature>
<sequence>MKRLVIMLIMFLFPLSTHAQSLHHPPLPEESPQAKRVAIVTIANNFTEQDIQKILEPYQDIELRYTYKHALNGFSVKGTLSSLAKLAKSNHVELVSQVQTYKTQQEENIRIIGGDAVRGIYDQTNHRLTGKGITVGVIDTGIDYRHQDLRRNYEGGHDLVDQDADPMESEGPDGPITLHGTHVAGIIAANGKINGVAPDAKVIAYRALGPGGAGTTEQVLAAIEQAIKDKVDVLNLSLGNSINGPDLPISLALNKAAEEGIIPVTSSGNSGPNMWTVGSPGTAAKAISVGASTPPMKIPYLSVVGLSEKIRLEPMQGSHEWKLDRSYEVVDGGLGKPKELTNVKGKIALIKRGKITFTEKANNALRAGAVAVIIYNHISGSFIGNLEGEVDLPVSTISKEEGKKLKQLTEKGEAEARIHIIEEKDLLADFSSRGPVTSTWDIKPDVVAPGVAITSTIPGGYLALQGTSMAAPHVAGASALIKQAHPDWSPEQIKAALMNTAKPISDQKGNPYRTYEQGAGRIQVEAAIKTQSLVMPGSLQFGKFKLAEEPHSHTQYVTVENVSDKVQVYSFAIPKNEIGIQWEMPFSFTLKPNEKKRVAIKMMVDPKAFKKKIHDGTIELQAGSQTFRIPYLYVLEEPNYPRVMGFDFGAGDEQGTYQYEVYLPGGAEEFGIALFDPDSFQFVGFLDTKRKVGKGLLKETIDRERLPESGLYIAKVFAKRSGKEDMIETPLYIEEIE</sequence>
<dbReference type="Gene3D" id="3.50.30.30">
    <property type="match status" value="1"/>
</dbReference>
<dbReference type="InterPro" id="IPR022398">
    <property type="entry name" value="Peptidase_S8_His-AS"/>
</dbReference>
<dbReference type="Proteomes" id="UP001231362">
    <property type="component" value="Unassembled WGS sequence"/>
</dbReference>
<reference evidence="14 15" key="1">
    <citation type="submission" date="2023-07" db="EMBL/GenBank/DDBJ databases">
        <title>Genomic Encyclopedia of Type Strains, Phase IV (KMG-IV): sequencing the most valuable type-strain genomes for metagenomic binning, comparative biology and taxonomic classification.</title>
        <authorList>
            <person name="Goeker M."/>
        </authorList>
    </citation>
    <scope>NUCLEOTIDE SEQUENCE [LARGE SCALE GENOMIC DNA]</scope>
    <source>
        <strain evidence="14 15">DSM 23948</strain>
    </source>
</reference>
<dbReference type="GO" id="GO:0008233">
    <property type="term" value="F:peptidase activity"/>
    <property type="evidence" value="ECO:0007669"/>
    <property type="project" value="UniProtKB-KW"/>
</dbReference>
<evidence type="ECO:0000259" key="11">
    <source>
        <dbReference type="Pfam" id="PF00082"/>
    </source>
</evidence>
<dbReference type="InterPro" id="IPR023828">
    <property type="entry name" value="Peptidase_S8_Ser-AS"/>
</dbReference>
<dbReference type="PROSITE" id="PS00138">
    <property type="entry name" value="SUBTILASE_SER"/>
    <property type="match status" value="1"/>
</dbReference>
<dbReference type="InterPro" id="IPR036852">
    <property type="entry name" value="Peptidase_S8/S53_dom_sf"/>
</dbReference>
<dbReference type="SUPFAM" id="SSF52025">
    <property type="entry name" value="PA domain"/>
    <property type="match status" value="1"/>
</dbReference>
<keyword evidence="4 8" id="KW-0645">Protease</keyword>
<dbReference type="CDD" id="cd02133">
    <property type="entry name" value="PA_C5a_like"/>
    <property type="match status" value="1"/>
</dbReference>
<dbReference type="Pfam" id="PF00082">
    <property type="entry name" value="Peptidase_S8"/>
    <property type="match status" value="1"/>
</dbReference>
<feature type="active site" description="Charge relay system" evidence="8">
    <location>
        <position position="179"/>
    </location>
</feature>
<evidence type="ECO:0000256" key="8">
    <source>
        <dbReference type="PROSITE-ProRule" id="PRU01240"/>
    </source>
</evidence>
<feature type="active site" description="Charge relay system" evidence="8">
    <location>
        <position position="139"/>
    </location>
</feature>
<dbReference type="InterPro" id="IPR046450">
    <property type="entry name" value="PA_dom_sf"/>
</dbReference>
<feature type="domain" description="Peptidase S8/S53" evidence="11">
    <location>
        <begin position="130"/>
        <end position="520"/>
    </location>
</feature>
<keyword evidence="6 8" id="KW-0378">Hydrolase</keyword>
<dbReference type="PROSITE" id="PS00136">
    <property type="entry name" value="SUBTILASE_ASP"/>
    <property type="match status" value="1"/>
</dbReference>
<dbReference type="InterPro" id="IPR034213">
    <property type="entry name" value="S8_Vpr-like"/>
</dbReference>
<evidence type="ECO:0000256" key="7">
    <source>
        <dbReference type="ARBA" id="ARBA00022825"/>
    </source>
</evidence>
<dbReference type="InterPro" id="IPR000209">
    <property type="entry name" value="Peptidase_S8/S53_dom"/>
</dbReference>
<feature type="domain" description="Inhibitor I9" evidence="13">
    <location>
        <begin position="61"/>
        <end position="103"/>
    </location>
</feature>
<dbReference type="PRINTS" id="PR00723">
    <property type="entry name" value="SUBTILISIN"/>
</dbReference>
<dbReference type="Gene3D" id="3.40.50.200">
    <property type="entry name" value="Peptidase S8/S53 domain"/>
    <property type="match status" value="2"/>
</dbReference>
<feature type="active site" description="Charge relay system" evidence="8">
    <location>
        <position position="468"/>
    </location>
</feature>
<evidence type="ECO:0000256" key="5">
    <source>
        <dbReference type="ARBA" id="ARBA00022729"/>
    </source>
</evidence>
<dbReference type="GO" id="GO:0006508">
    <property type="term" value="P:proteolysis"/>
    <property type="evidence" value="ECO:0007669"/>
    <property type="project" value="UniProtKB-KW"/>
</dbReference>
<keyword evidence="2" id="KW-0134">Cell wall</keyword>
<evidence type="ECO:0000256" key="3">
    <source>
        <dbReference type="ARBA" id="ARBA00022525"/>
    </source>
</evidence>
<dbReference type="Pfam" id="PF02225">
    <property type="entry name" value="PA"/>
    <property type="match status" value="1"/>
</dbReference>
<evidence type="ECO:0000259" key="12">
    <source>
        <dbReference type="Pfam" id="PF02225"/>
    </source>
</evidence>
<keyword evidence="5 10" id="KW-0732">Signal</keyword>